<reference evidence="2" key="1">
    <citation type="submission" date="2021-05" db="EMBL/GenBank/DDBJ databases">
        <title>Comparative genomics of three Colletotrichum scovillei strains and genetic complementation revealed genes involved fungal growth and virulence on chili pepper.</title>
        <authorList>
            <person name="Hsieh D.-K."/>
            <person name="Chuang S.-C."/>
            <person name="Chen C.-Y."/>
            <person name="Chao Y.-T."/>
            <person name="Lu M.-Y.J."/>
            <person name="Lee M.-H."/>
            <person name="Shih M.-C."/>
        </authorList>
    </citation>
    <scope>NUCLEOTIDE SEQUENCE</scope>
    <source>
        <strain evidence="2">Coll-153</strain>
    </source>
</reference>
<evidence type="ECO:0000313" key="2">
    <source>
        <dbReference type="EMBL" id="KAG7046821.1"/>
    </source>
</evidence>
<proteinExistence type="predicted"/>
<name>A0A9P7QZP1_9PEZI</name>
<feature type="compositionally biased region" description="Gly residues" evidence="1">
    <location>
        <begin position="16"/>
        <end position="26"/>
    </location>
</feature>
<gene>
    <name evidence="2" type="ORF">JMJ77_015040</name>
</gene>
<dbReference type="AlphaFoldDB" id="A0A9P7QZP1"/>
<feature type="non-terminal residue" evidence="2">
    <location>
        <position position="1"/>
    </location>
</feature>
<accession>A0A9P7QZP1</accession>
<dbReference type="Proteomes" id="UP000699042">
    <property type="component" value="Unassembled WGS sequence"/>
</dbReference>
<evidence type="ECO:0000256" key="1">
    <source>
        <dbReference type="SAM" id="MobiDB-lite"/>
    </source>
</evidence>
<organism evidence="2 3">
    <name type="scientific">Colletotrichum scovillei</name>
    <dbReference type="NCBI Taxonomy" id="1209932"/>
    <lineage>
        <taxon>Eukaryota</taxon>
        <taxon>Fungi</taxon>
        <taxon>Dikarya</taxon>
        <taxon>Ascomycota</taxon>
        <taxon>Pezizomycotina</taxon>
        <taxon>Sordariomycetes</taxon>
        <taxon>Hypocreomycetidae</taxon>
        <taxon>Glomerellales</taxon>
        <taxon>Glomerellaceae</taxon>
        <taxon>Colletotrichum</taxon>
        <taxon>Colletotrichum acutatum species complex</taxon>
    </lineage>
</organism>
<evidence type="ECO:0000313" key="3">
    <source>
        <dbReference type="Proteomes" id="UP000699042"/>
    </source>
</evidence>
<sequence>WVYIGKTRRVWVATDGGTGTVTGTGTGRKRDERSLAPGSRLRIPYHPSFNSARADPACFDGGRLPALRHKQPPRQGMPALGSSAWHIVSKVVRPQAPFSVLLLGSWPSPYP</sequence>
<feature type="region of interest" description="Disordered" evidence="1">
    <location>
        <begin position="16"/>
        <end position="36"/>
    </location>
</feature>
<comment type="caution">
    <text evidence="2">The sequence shown here is derived from an EMBL/GenBank/DDBJ whole genome shotgun (WGS) entry which is preliminary data.</text>
</comment>
<protein>
    <submittedName>
        <fullName evidence="2">Uncharacterized protein</fullName>
    </submittedName>
</protein>
<keyword evidence="3" id="KW-1185">Reference proteome</keyword>
<dbReference type="EMBL" id="JAESDN010000008">
    <property type="protein sequence ID" value="KAG7046821.1"/>
    <property type="molecule type" value="Genomic_DNA"/>
</dbReference>